<protein>
    <recommendedName>
        <fullName evidence="2">GST N-terminal domain-containing protein</fullName>
    </recommendedName>
</protein>
<proteinExistence type="inferred from homology"/>
<dbReference type="CDD" id="cd03057">
    <property type="entry name" value="GST_N_Beta"/>
    <property type="match status" value="1"/>
</dbReference>
<dbReference type="InterPro" id="IPR004046">
    <property type="entry name" value="GST_C"/>
</dbReference>
<name>A0AB36R6N7_9HYPH</name>
<dbReference type="SUPFAM" id="SSF47616">
    <property type="entry name" value="GST C-terminal domain-like"/>
    <property type="match status" value="1"/>
</dbReference>
<sequence length="212" mass="24097">MHYTLYAAPGSCSFAPHILMEEIGRPYSLALMSPGHPETKTDEFRRFNPKGRIPVLIAENFTLTEAPAILLHLGLTNPDTGLLGADAANVVRSIEWFNWLSSAVHAVAVRMIWRADFFLPDETMYAPLVERGKEHLASAFALIDTKMKDRVWAIGECYSIVDPYLLVFYRWGNRMAIDMQNTYPAWTTHTRRLEERAAVQRAIAQEGISLWE</sequence>
<dbReference type="Pfam" id="PF00043">
    <property type="entry name" value="GST_C"/>
    <property type="match status" value="1"/>
</dbReference>
<reference evidence="4" key="1">
    <citation type="submission" date="2017-08" db="EMBL/GenBank/DDBJ databases">
        <title>Mesorhizobium wenxinae sp. nov., a novel rhizobial species isolated from root nodules of chickpea (Cicer arietinum L.).</title>
        <authorList>
            <person name="Zhang J."/>
        </authorList>
    </citation>
    <scope>NUCLEOTIDE SEQUENCE [LARGE SCALE GENOMIC DNA]</scope>
    <source>
        <strain evidence="4">USDA 3392</strain>
    </source>
</reference>
<dbReference type="SFLD" id="SFLDG00358">
    <property type="entry name" value="Main_(cytGST)"/>
    <property type="match status" value="1"/>
</dbReference>
<accession>A0AB36R6N7</accession>
<dbReference type="PANTHER" id="PTHR44051:SF8">
    <property type="entry name" value="GLUTATHIONE S-TRANSFERASE GSTA"/>
    <property type="match status" value="1"/>
</dbReference>
<dbReference type="Gene3D" id="1.20.1050.10">
    <property type="match status" value="1"/>
</dbReference>
<keyword evidence="4" id="KW-1185">Reference proteome</keyword>
<dbReference type="InterPro" id="IPR004045">
    <property type="entry name" value="Glutathione_S-Trfase_N"/>
</dbReference>
<dbReference type="Proteomes" id="UP000216215">
    <property type="component" value="Unassembled WGS sequence"/>
</dbReference>
<dbReference type="Pfam" id="PF02798">
    <property type="entry name" value="GST_N"/>
    <property type="match status" value="1"/>
</dbReference>
<comment type="caution">
    <text evidence="3">The sequence shown here is derived from an EMBL/GenBank/DDBJ whole genome shotgun (WGS) entry which is preliminary data.</text>
</comment>
<dbReference type="PANTHER" id="PTHR44051">
    <property type="entry name" value="GLUTATHIONE S-TRANSFERASE-RELATED"/>
    <property type="match status" value="1"/>
</dbReference>
<dbReference type="InterPro" id="IPR036249">
    <property type="entry name" value="Thioredoxin-like_sf"/>
</dbReference>
<dbReference type="PROSITE" id="PS50404">
    <property type="entry name" value="GST_NTER"/>
    <property type="match status" value="1"/>
</dbReference>
<dbReference type="RefSeq" id="WP_095486837.1">
    <property type="nucleotide sequence ID" value="NZ_CP088151.1"/>
</dbReference>
<dbReference type="SUPFAM" id="SSF52833">
    <property type="entry name" value="Thioredoxin-like"/>
    <property type="match status" value="1"/>
</dbReference>
<dbReference type="InterPro" id="IPR036282">
    <property type="entry name" value="Glutathione-S-Trfase_C_sf"/>
</dbReference>
<evidence type="ECO:0000259" key="2">
    <source>
        <dbReference type="PROSITE" id="PS50404"/>
    </source>
</evidence>
<evidence type="ECO:0000256" key="1">
    <source>
        <dbReference type="RuleBase" id="RU003494"/>
    </source>
</evidence>
<dbReference type="AlphaFoldDB" id="A0AB36R6N7"/>
<gene>
    <name evidence="3" type="ORF">CIT25_22980</name>
</gene>
<comment type="similarity">
    <text evidence="1">Belongs to the GST superfamily.</text>
</comment>
<feature type="domain" description="GST N-terminal" evidence="2">
    <location>
        <begin position="1"/>
        <end position="81"/>
    </location>
</feature>
<evidence type="ECO:0000313" key="3">
    <source>
        <dbReference type="EMBL" id="PAP99908.1"/>
    </source>
</evidence>
<dbReference type="SFLD" id="SFLDS00019">
    <property type="entry name" value="Glutathione_Transferase_(cytos"/>
    <property type="match status" value="1"/>
</dbReference>
<organism evidence="3 4">
    <name type="scientific">Mesorhizobium mediterraneum</name>
    <dbReference type="NCBI Taxonomy" id="43617"/>
    <lineage>
        <taxon>Bacteria</taxon>
        <taxon>Pseudomonadati</taxon>
        <taxon>Pseudomonadota</taxon>
        <taxon>Alphaproteobacteria</taxon>
        <taxon>Hyphomicrobiales</taxon>
        <taxon>Phyllobacteriaceae</taxon>
        <taxon>Mesorhizobium</taxon>
    </lineage>
</organism>
<dbReference type="SFLD" id="SFLDG01150">
    <property type="entry name" value="Main.1:_Beta-like"/>
    <property type="match status" value="1"/>
</dbReference>
<dbReference type="EMBL" id="NPKI01000028">
    <property type="protein sequence ID" value="PAP99908.1"/>
    <property type="molecule type" value="Genomic_DNA"/>
</dbReference>
<dbReference type="InterPro" id="IPR040079">
    <property type="entry name" value="Glutathione_S-Trfase"/>
</dbReference>
<dbReference type="Gene3D" id="3.40.30.10">
    <property type="entry name" value="Glutaredoxin"/>
    <property type="match status" value="1"/>
</dbReference>
<evidence type="ECO:0000313" key="4">
    <source>
        <dbReference type="Proteomes" id="UP000216215"/>
    </source>
</evidence>